<dbReference type="Proteomes" id="UP000585721">
    <property type="component" value="Unassembled WGS sequence"/>
</dbReference>
<organism evidence="1 2">
    <name type="scientific">Tolumonas osonensis</name>
    <dbReference type="NCBI Taxonomy" id="675874"/>
    <lineage>
        <taxon>Bacteria</taxon>
        <taxon>Pseudomonadati</taxon>
        <taxon>Pseudomonadota</taxon>
        <taxon>Gammaproteobacteria</taxon>
        <taxon>Aeromonadales</taxon>
        <taxon>Aeromonadaceae</taxon>
        <taxon>Tolumonas</taxon>
    </lineage>
</organism>
<reference evidence="1 2" key="1">
    <citation type="submission" date="2020-08" db="EMBL/GenBank/DDBJ databases">
        <title>Genomic Encyclopedia of Type Strains, Phase IV (KMG-IV): sequencing the most valuable type-strain genomes for metagenomic binning, comparative biology and taxonomic classification.</title>
        <authorList>
            <person name="Goeker M."/>
        </authorList>
    </citation>
    <scope>NUCLEOTIDE SEQUENCE [LARGE SCALE GENOMIC DNA]</scope>
    <source>
        <strain evidence="1 2">DSM 22975</strain>
    </source>
</reference>
<evidence type="ECO:0000313" key="1">
    <source>
        <dbReference type="EMBL" id="MBB6055798.1"/>
    </source>
</evidence>
<name>A0A841G9S2_9GAMM</name>
<dbReference type="PANTHER" id="PTHR39327">
    <property type="match status" value="1"/>
</dbReference>
<protein>
    <submittedName>
        <fullName evidence="1">Putative transglutaminase-like cysteine proteinase</fullName>
    </submittedName>
</protein>
<gene>
    <name evidence="1" type="ORF">HNR75_001716</name>
</gene>
<dbReference type="Pfam" id="PF06035">
    <property type="entry name" value="Peptidase_C93"/>
    <property type="match status" value="1"/>
</dbReference>
<dbReference type="EMBL" id="JACHGR010000005">
    <property type="protein sequence ID" value="MBB6055798.1"/>
    <property type="molecule type" value="Genomic_DNA"/>
</dbReference>
<evidence type="ECO:0000313" key="2">
    <source>
        <dbReference type="Proteomes" id="UP000585721"/>
    </source>
</evidence>
<dbReference type="Gene3D" id="3.10.620.30">
    <property type="match status" value="1"/>
</dbReference>
<keyword evidence="2" id="KW-1185">Reference proteome</keyword>
<dbReference type="PANTHER" id="PTHR39327:SF1">
    <property type="entry name" value="BLR5470 PROTEIN"/>
    <property type="match status" value="1"/>
</dbReference>
<dbReference type="RefSeq" id="WP_246358822.1">
    <property type="nucleotide sequence ID" value="NZ_JACHGR010000005.1"/>
</dbReference>
<comment type="caution">
    <text evidence="1">The sequence shown here is derived from an EMBL/GenBank/DDBJ whole genome shotgun (WGS) entry which is preliminary data.</text>
</comment>
<sequence length="241" mass="27254">MTFLTISGSGSRWGWSALLFLGVLFLSGSSSFLLADALDTKERQLADRIQAEYGARAARRVIDWRLLIQRANAEQWSKQQALEETNRFFNRQIFIDDIKLWGQNDYWASPAEFLAVGGGDCEDFSIAKYFTLREMGFTDESLRLIYVKAINYNQFHMVVANYATPSSMPVILDNLDPVLKPANLRTDLVPVYSFNGSHLWLMKAKGQGQLAGSSGRLSLWSGLQKRLSAQNFNRPILNLDN</sequence>
<dbReference type="InterPro" id="IPR010319">
    <property type="entry name" value="Transglutaminase-like_Cys_pept"/>
</dbReference>
<accession>A0A841G9S2</accession>
<proteinExistence type="predicted"/>
<dbReference type="AlphaFoldDB" id="A0A841G9S2"/>